<reference evidence="1 2" key="1">
    <citation type="submission" date="2018-07" db="EMBL/GenBank/DDBJ databases">
        <title>Freshwater and sediment microbial communities from various areas in North America, analyzing microbe dynamics in response to fracking.</title>
        <authorList>
            <person name="Lamendella R."/>
        </authorList>
    </citation>
    <scope>NUCLEOTIDE SEQUENCE [LARGE SCALE GENOMIC DNA]</scope>
    <source>
        <strain evidence="1 2">160A</strain>
    </source>
</reference>
<comment type="caution">
    <text evidence="1">The sequence shown here is derived from an EMBL/GenBank/DDBJ whole genome shotgun (WGS) entry which is preliminary data.</text>
</comment>
<evidence type="ECO:0000313" key="1">
    <source>
        <dbReference type="EMBL" id="RCW36114.1"/>
    </source>
</evidence>
<keyword evidence="2" id="KW-1185">Reference proteome</keyword>
<dbReference type="Pfam" id="PF14123">
    <property type="entry name" value="DUF4290"/>
    <property type="match status" value="1"/>
</dbReference>
<gene>
    <name evidence="1" type="ORF">DFO77_10978</name>
</gene>
<dbReference type="AlphaFoldDB" id="A0A2T0XT83"/>
<dbReference type="InterPro" id="IPR025632">
    <property type="entry name" value="DUF4290"/>
</dbReference>
<dbReference type="OrthoDB" id="1466969at2"/>
<dbReference type="EMBL" id="QPIZ01000009">
    <property type="protein sequence ID" value="RCW36114.1"/>
    <property type="molecule type" value="Genomic_DNA"/>
</dbReference>
<sequence length="204" mass="24095">MDYNSSRKKLVLPEYGRHIQKMVDHALTIEDREERTRFSKAIIAVMGNLFPHLRDVSDFKHKLWDHLAIMADFKLDIDYPYDLPAPENFQAKPDPVAYNQGKMTFKHYGTIVEEMIQEASEMEEGPLKRHLIMLIGNHMKKSLSNWNKDNATDDRILNDIQRLSNGKIKIEGEARINDFREFKDTNNNNNHNRQRKKFIRKNNN</sequence>
<name>A0A2T0XT83_9BACT</name>
<dbReference type="STRING" id="1168289.GCA_000259075_01484"/>
<evidence type="ECO:0000313" key="2">
    <source>
        <dbReference type="Proteomes" id="UP000252733"/>
    </source>
</evidence>
<protein>
    <submittedName>
        <fullName evidence="1">Uncharacterized protein DUF4290</fullName>
    </submittedName>
</protein>
<accession>A0A2T0XT83</accession>
<dbReference type="RefSeq" id="WP_106151458.1">
    <property type="nucleotide sequence ID" value="NZ_PVTS01000001.1"/>
</dbReference>
<dbReference type="Proteomes" id="UP000252733">
    <property type="component" value="Unassembled WGS sequence"/>
</dbReference>
<proteinExistence type="predicted"/>
<organism evidence="1 2">
    <name type="scientific">Marinilabilia salmonicolor</name>
    <dbReference type="NCBI Taxonomy" id="989"/>
    <lineage>
        <taxon>Bacteria</taxon>
        <taxon>Pseudomonadati</taxon>
        <taxon>Bacteroidota</taxon>
        <taxon>Bacteroidia</taxon>
        <taxon>Marinilabiliales</taxon>
        <taxon>Marinilabiliaceae</taxon>
        <taxon>Marinilabilia</taxon>
    </lineage>
</organism>